<dbReference type="GO" id="GO:0048364">
    <property type="term" value="P:root development"/>
    <property type="evidence" value="ECO:0007669"/>
    <property type="project" value="InterPro"/>
</dbReference>
<evidence type="ECO:0000256" key="7">
    <source>
        <dbReference type="ARBA" id="ARBA00023278"/>
    </source>
</evidence>
<dbReference type="GO" id="GO:0006995">
    <property type="term" value="P:cellular response to nitrogen starvation"/>
    <property type="evidence" value="ECO:0007669"/>
    <property type="project" value="UniProtKB-ARBA"/>
</dbReference>
<dbReference type="GO" id="GO:0005179">
    <property type="term" value="F:hormone activity"/>
    <property type="evidence" value="ECO:0007669"/>
    <property type="project" value="UniProtKB-KW"/>
</dbReference>
<dbReference type="AlphaFoldDB" id="A0AA88DA53"/>
<dbReference type="GO" id="GO:2000280">
    <property type="term" value="P:regulation of root development"/>
    <property type="evidence" value="ECO:0007669"/>
    <property type="project" value="TreeGrafter"/>
</dbReference>
<gene>
    <name evidence="10" type="ORF">TIFTF001_016799</name>
</gene>
<sequence length="93" mass="9879">MAVATTKISLLFMAILLLHDLGLTSSSRPISVHPLPQPPVNVLGGSSYKSKPKTPTTEYWFSVNHYKIAEADAFRPTTPGHSPGVGHGSPPSS</sequence>
<feature type="chain" id="PRO_5041658110" evidence="9">
    <location>
        <begin position="27"/>
        <end position="93"/>
    </location>
</feature>
<evidence type="ECO:0000313" key="11">
    <source>
        <dbReference type="Proteomes" id="UP001187192"/>
    </source>
</evidence>
<proteinExistence type="inferred from homology"/>
<feature type="region of interest" description="Disordered" evidence="8">
    <location>
        <begin position="74"/>
        <end position="93"/>
    </location>
</feature>
<feature type="signal peptide" evidence="9">
    <location>
        <begin position="1"/>
        <end position="26"/>
    </location>
</feature>
<evidence type="ECO:0000256" key="8">
    <source>
        <dbReference type="SAM" id="MobiDB-lite"/>
    </source>
</evidence>
<keyword evidence="5" id="KW-0372">Hormone</keyword>
<keyword evidence="11" id="KW-1185">Reference proteome</keyword>
<reference evidence="10" key="1">
    <citation type="submission" date="2023-07" db="EMBL/GenBank/DDBJ databases">
        <title>draft genome sequence of fig (Ficus carica).</title>
        <authorList>
            <person name="Takahashi T."/>
            <person name="Nishimura K."/>
        </authorList>
    </citation>
    <scope>NUCLEOTIDE SEQUENCE</scope>
</reference>
<dbReference type="Proteomes" id="UP001187192">
    <property type="component" value="Unassembled WGS sequence"/>
</dbReference>
<dbReference type="GO" id="GO:0048046">
    <property type="term" value="C:apoplast"/>
    <property type="evidence" value="ECO:0007669"/>
    <property type="project" value="UniProtKB-SubCell"/>
</dbReference>
<comment type="similarity">
    <text evidence="2">Belongs to the C-terminally encoded plant signaling peptide (CEP) family.</text>
</comment>
<dbReference type="PANTHER" id="PTHR33348">
    <property type="entry name" value="PRECURSOR OF CEP5"/>
    <property type="match status" value="1"/>
</dbReference>
<evidence type="ECO:0000256" key="2">
    <source>
        <dbReference type="ARBA" id="ARBA00008963"/>
    </source>
</evidence>
<keyword evidence="7" id="KW-0379">Hydroxylation</keyword>
<accession>A0AA88DA53</accession>
<evidence type="ECO:0000256" key="4">
    <source>
        <dbReference type="ARBA" id="ARBA00022525"/>
    </source>
</evidence>
<dbReference type="InterPro" id="IPR033250">
    <property type="entry name" value="CEP"/>
</dbReference>
<evidence type="ECO:0000256" key="1">
    <source>
        <dbReference type="ARBA" id="ARBA00004271"/>
    </source>
</evidence>
<dbReference type="EMBL" id="BTGU01000026">
    <property type="protein sequence ID" value="GMN47622.1"/>
    <property type="molecule type" value="Genomic_DNA"/>
</dbReference>
<organism evidence="10 11">
    <name type="scientific">Ficus carica</name>
    <name type="common">Common fig</name>
    <dbReference type="NCBI Taxonomy" id="3494"/>
    <lineage>
        <taxon>Eukaryota</taxon>
        <taxon>Viridiplantae</taxon>
        <taxon>Streptophyta</taxon>
        <taxon>Embryophyta</taxon>
        <taxon>Tracheophyta</taxon>
        <taxon>Spermatophyta</taxon>
        <taxon>Magnoliopsida</taxon>
        <taxon>eudicotyledons</taxon>
        <taxon>Gunneridae</taxon>
        <taxon>Pentapetalae</taxon>
        <taxon>rosids</taxon>
        <taxon>fabids</taxon>
        <taxon>Rosales</taxon>
        <taxon>Moraceae</taxon>
        <taxon>Ficeae</taxon>
        <taxon>Ficus</taxon>
    </lineage>
</organism>
<evidence type="ECO:0000256" key="5">
    <source>
        <dbReference type="ARBA" id="ARBA00022702"/>
    </source>
</evidence>
<name>A0AA88DA53_FICCA</name>
<keyword evidence="4" id="KW-0964">Secreted</keyword>
<evidence type="ECO:0000313" key="10">
    <source>
        <dbReference type="EMBL" id="GMN47622.1"/>
    </source>
</evidence>
<dbReference type="Gramene" id="FCD_00034807-RA">
    <property type="protein sequence ID" value="FCD_00034807-RA:cds"/>
    <property type="gene ID" value="FCD_00034807"/>
</dbReference>
<keyword evidence="3" id="KW-0052">Apoplast</keyword>
<comment type="caution">
    <text evidence="10">The sequence shown here is derived from an EMBL/GenBank/DDBJ whole genome shotgun (WGS) entry which is preliminary data.</text>
</comment>
<evidence type="ECO:0000256" key="9">
    <source>
        <dbReference type="SAM" id="SignalP"/>
    </source>
</evidence>
<protein>
    <submittedName>
        <fullName evidence="10">Uncharacterized protein</fullName>
    </submittedName>
</protein>
<feature type="compositionally biased region" description="Low complexity" evidence="8">
    <location>
        <begin position="79"/>
        <end position="93"/>
    </location>
</feature>
<dbReference type="GO" id="GO:1901371">
    <property type="term" value="P:regulation of leaf morphogenesis"/>
    <property type="evidence" value="ECO:0007669"/>
    <property type="project" value="TreeGrafter"/>
</dbReference>
<keyword evidence="6 9" id="KW-0732">Signal</keyword>
<evidence type="ECO:0000256" key="6">
    <source>
        <dbReference type="ARBA" id="ARBA00022729"/>
    </source>
</evidence>
<dbReference type="GO" id="GO:1902025">
    <property type="term" value="P:nitrate import"/>
    <property type="evidence" value="ECO:0007669"/>
    <property type="project" value="TreeGrafter"/>
</dbReference>
<dbReference type="PANTHER" id="PTHR33348:SF20">
    <property type="entry name" value="PRECURSOR OF CEP4"/>
    <property type="match status" value="1"/>
</dbReference>
<evidence type="ECO:0000256" key="3">
    <source>
        <dbReference type="ARBA" id="ARBA00022523"/>
    </source>
</evidence>
<comment type="subcellular location">
    <subcellularLocation>
        <location evidence="1">Secreted</location>
        <location evidence="1">Extracellular space</location>
        <location evidence="1">Apoplast</location>
    </subcellularLocation>
</comment>